<keyword evidence="2 4" id="KW-0442">Lipid degradation</keyword>
<dbReference type="Gene3D" id="3.40.1090.10">
    <property type="entry name" value="Cytosolic phospholipase A2 catalytic domain"/>
    <property type="match status" value="2"/>
</dbReference>
<feature type="short sequence motif" description="DGA/G" evidence="4">
    <location>
        <begin position="189"/>
        <end position="191"/>
    </location>
</feature>
<evidence type="ECO:0000256" key="1">
    <source>
        <dbReference type="ARBA" id="ARBA00022801"/>
    </source>
</evidence>
<feature type="short sequence motif" description="GXGXXG" evidence="4">
    <location>
        <begin position="11"/>
        <end position="16"/>
    </location>
</feature>
<dbReference type="Pfam" id="PF01734">
    <property type="entry name" value="Patatin"/>
    <property type="match status" value="1"/>
</dbReference>
<dbReference type="InterPro" id="IPR050301">
    <property type="entry name" value="NTE"/>
</dbReference>
<sequence length="280" mass="28791">MKNERALVIGGGGVAGIAWATGVLAGLADAGADVTDADFVLGTSAGSAVSAQITSGVELSALFRAQVDPALQKEELKAREGALAEVFEFAEKVDAEVTDPVERRLRMGTMALAAETVTEAERRAVIEARLPSHSWPERDLSVVAVNAATGETRLFDRTSGVGLVDAVTASCAIPGVWPAVTIGDARYMDGGIRSFTNLDLAAGRTRTLVIAPMPDPVLEADAASIAERGGLIEVITPDETALAAFGTDPLSPASRTPAGHAGFAQGRTAARAVAALWSKA</sequence>
<accession>A0AB39S585</accession>
<evidence type="ECO:0000259" key="5">
    <source>
        <dbReference type="PROSITE" id="PS51635"/>
    </source>
</evidence>
<dbReference type="AlphaFoldDB" id="A0AB39S585"/>
<dbReference type="InterPro" id="IPR016035">
    <property type="entry name" value="Acyl_Trfase/lysoPLipase"/>
</dbReference>
<dbReference type="PANTHER" id="PTHR14226:SF57">
    <property type="entry name" value="BLR7027 PROTEIN"/>
    <property type="match status" value="1"/>
</dbReference>
<keyword evidence="3 4" id="KW-0443">Lipid metabolism</keyword>
<evidence type="ECO:0000313" key="6">
    <source>
        <dbReference type="EMBL" id="XDQ62215.1"/>
    </source>
</evidence>
<evidence type="ECO:0000256" key="4">
    <source>
        <dbReference type="PROSITE-ProRule" id="PRU01161"/>
    </source>
</evidence>
<protein>
    <submittedName>
        <fullName evidence="6">Patatin-like phospholipase family protein</fullName>
    </submittedName>
</protein>
<dbReference type="GO" id="GO:0016042">
    <property type="term" value="P:lipid catabolic process"/>
    <property type="evidence" value="ECO:0007669"/>
    <property type="project" value="UniProtKB-UniRule"/>
</dbReference>
<gene>
    <name evidence="6" type="ORF">AB5J50_16105</name>
</gene>
<reference evidence="6" key="1">
    <citation type="submission" date="2024-07" db="EMBL/GenBank/DDBJ databases">
        <authorList>
            <person name="Yu S.T."/>
        </authorList>
    </citation>
    <scope>NUCLEOTIDE SEQUENCE</scope>
    <source>
        <strain evidence="6">R35</strain>
    </source>
</reference>
<evidence type="ECO:0000256" key="2">
    <source>
        <dbReference type="ARBA" id="ARBA00022963"/>
    </source>
</evidence>
<feature type="domain" description="PNPLA" evidence="5">
    <location>
        <begin position="7"/>
        <end position="202"/>
    </location>
</feature>
<evidence type="ECO:0000256" key="3">
    <source>
        <dbReference type="ARBA" id="ARBA00023098"/>
    </source>
</evidence>
<dbReference type="SUPFAM" id="SSF52151">
    <property type="entry name" value="FabD/lysophospholipase-like"/>
    <property type="match status" value="1"/>
</dbReference>
<feature type="short sequence motif" description="GXSXG" evidence="4">
    <location>
        <begin position="42"/>
        <end position="46"/>
    </location>
</feature>
<name>A0AB39S585_9ACTN</name>
<dbReference type="PROSITE" id="PS51635">
    <property type="entry name" value="PNPLA"/>
    <property type="match status" value="1"/>
</dbReference>
<proteinExistence type="predicted"/>
<keyword evidence="1 4" id="KW-0378">Hydrolase</keyword>
<feature type="active site" description="Proton acceptor" evidence="4">
    <location>
        <position position="189"/>
    </location>
</feature>
<dbReference type="PANTHER" id="PTHR14226">
    <property type="entry name" value="NEUROPATHY TARGET ESTERASE/SWISS CHEESE D.MELANOGASTER"/>
    <property type="match status" value="1"/>
</dbReference>
<dbReference type="InterPro" id="IPR002641">
    <property type="entry name" value="PNPLA_dom"/>
</dbReference>
<dbReference type="EMBL" id="CP163440">
    <property type="protein sequence ID" value="XDQ62215.1"/>
    <property type="molecule type" value="Genomic_DNA"/>
</dbReference>
<dbReference type="RefSeq" id="WP_369258640.1">
    <property type="nucleotide sequence ID" value="NZ_CP163440.1"/>
</dbReference>
<feature type="active site" description="Nucleophile" evidence="4">
    <location>
        <position position="44"/>
    </location>
</feature>
<organism evidence="6">
    <name type="scientific">Streptomyces sp. R35</name>
    <dbReference type="NCBI Taxonomy" id="3238630"/>
    <lineage>
        <taxon>Bacteria</taxon>
        <taxon>Bacillati</taxon>
        <taxon>Actinomycetota</taxon>
        <taxon>Actinomycetes</taxon>
        <taxon>Kitasatosporales</taxon>
        <taxon>Streptomycetaceae</taxon>
        <taxon>Streptomyces</taxon>
    </lineage>
</organism>
<dbReference type="GO" id="GO:0016787">
    <property type="term" value="F:hydrolase activity"/>
    <property type="evidence" value="ECO:0007669"/>
    <property type="project" value="UniProtKB-UniRule"/>
</dbReference>